<evidence type="ECO:0000313" key="1">
    <source>
        <dbReference type="RefSeq" id="XP_013179337.1"/>
    </source>
</evidence>
<accession>A0AAJ6ZU87</accession>
<organism evidence="1">
    <name type="scientific">Papilio xuthus</name>
    <name type="common">Asian swallowtail butterfly</name>
    <dbReference type="NCBI Taxonomy" id="66420"/>
    <lineage>
        <taxon>Eukaryota</taxon>
        <taxon>Metazoa</taxon>
        <taxon>Ecdysozoa</taxon>
        <taxon>Arthropoda</taxon>
        <taxon>Hexapoda</taxon>
        <taxon>Insecta</taxon>
        <taxon>Pterygota</taxon>
        <taxon>Neoptera</taxon>
        <taxon>Endopterygota</taxon>
        <taxon>Lepidoptera</taxon>
        <taxon>Glossata</taxon>
        <taxon>Ditrysia</taxon>
        <taxon>Papilionoidea</taxon>
        <taxon>Papilionidae</taxon>
        <taxon>Papilioninae</taxon>
        <taxon>Papilio</taxon>
    </lineage>
</organism>
<protein>
    <submittedName>
        <fullName evidence="1">Uncharacterized protein LOC106126306 isoform X1</fullName>
    </submittedName>
</protein>
<sequence>MSMVDSIDESKPLTKALGYVHIARVPLADCGSETCRLQHKTNETLQLRHNSTKTYPTVCCIAQVSATSKQVRCPWLIPLKNPNHSPKHLDTSLSRACHSQTVVQKPADSNTKRPRLSYSDITALRHIQRSAVSSIYRRPANRCDVHG</sequence>
<dbReference type="KEGG" id="pxu:106126306"/>
<dbReference type="Proteomes" id="UP000694872">
    <property type="component" value="Unplaced"/>
</dbReference>
<dbReference type="RefSeq" id="XP_013179337.1">
    <property type="nucleotide sequence ID" value="XM_013323883.1"/>
</dbReference>
<proteinExistence type="predicted"/>
<gene>
    <name evidence="1" type="primary">LOC106126306</name>
</gene>
<dbReference type="AlphaFoldDB" id="A0AAJ6ZU87"/>
<reference evidence="1" key="1">
    <citation type="submission" date="2025-08" db="UniProtKB">
        <authorList>
            <consortium name="RefSeq"/>
        </authorList>
    </citation>
    <scope>IDENTIFICATION</scope>
</reference>
<dbReference type="GeneID" id="106126306"/>
<name>A0AAJ6ZU87_PAPXU</name>